<protein>
    <submittedName>
        <fullName evidence="3">Uncharacterized protein</fullName>
    </submittedName>
</protein>
<evidence type="ECO:0000313" key="4">
    <source>
        <dbReference type="Proteomes" id="UP000318416"/>
    </source>
</evidence>
<keyword evidence="4" id="KW-1185">Reference proteome</keyword>
<evidence type="ECO:0000313" key="3">
    <source>
        <dbReference type="EMBL" id="TWE18354.1"/>
    </source>
</evidence>
<evidence type="ECO:0000256" key="2">
    <source>
        <dbReference type="SAM" id="MobiDB-lite"/>
    </source>
</evidence>
<gene>
    <name evidence="3" type="ORF">FB465_3421</name>
</gene>
<sequence>MAAKDSKTAKPKTAREKKVDEIRDAISRAASVVAEGNAEALENLTAEVHRLIGELRGTGVAAEKATLRNEFEKAVAKAQRAAKKAAKAKPVEAVVILHTVDYRTNPETVKRVGETAKKIADGFAIQRKASDLALEIAQSNFSARVLIDDKNGEPDWQATTAQGKQISKDAYAAAGQALGVENDEEARLQLASLVRSVQDQSRTAAVLYHRELSEKGDQHPDAPRWKKAAEAFPDAKLGDAVVQFYKLPELTKAEELRAKRELEGGNGGDGEGDGEKGHTPRFFANLSALKDAAEKAAENAPKLKEETDKATARAELKTLMESMAAILKTL</sequence>
<comment type="caution">
    <text evidence="3">The sequence shown here is derived from an EMBL/GenBank/DDBJ whole genome shotgun (WGS) entry which is preliminary data.</text>
</comment>
<accession>A0A561ERY6</accession>
<proteinExistence type="predicted"/>
<organism evidence="3 4">
    <name type="scientific">Kitasatospora atroaurantiaca</name>
    <dbReference type="NCBI Taxonomy" id="285545"/>
    <lineage>
        <taxon>Bacteria</taxon>
        <taxon>Bacillati</taxon>
        <taxon>Actinomycetota</taxon>
        <taxon>Actinomycetes</taxon>
        <taxon>Kitasatosporales</taxon>
        <taxon>Streptomycetaceae</taxon>
        <taxon>Kitasatospora</taxon>
    </lineage>
</organism>
<dbReference type="Pfam" id="PF25746">
    <property type="entry name" value="Phage_Repressor_c"/>
    <property type="match status" value="1"/>
</dbReference>
<dbReference type="AlphaFoldDB" id="A0A561ERY6"/>
<dbReference type="RefSeq" id="WP_145791599.1">
    <property type="nucleotide sequence ID" value="NZ_BAAABR010000006.1"/>
</dbReference>
<dbReference type="InterPro" id="IPR058005">
    <property type="entry name" value="Repressor_C"/>
</dbReference>
<feature type="coiled-coil region" evidence="1">
    <location>
        <begin position="286"/>
        <end position="313"/>
    </location>
</feature>
<dbReference type="EMBL" id="VIVR01000001">
    <property type="protein sequence ID" value="TWE18354.1"/>
    <property type="molecule type" value="Genomic_DNA"/>
</dbReference>
<reference evidence="3 4" key="1">
    <citation type="submission" date="2019-06" db="EMBL/GenBank/DDBJ databases">
        <title>Sequencing the genomes of 1000 actinobacteria strains.</title>
        <authorList>
            <person name="Klenk H.-P."/>
        </authorList>
    </citation>
    <scope>NUCLEOTIDE SEQUENCE [LARGE SCALE GENOMIC DNA]</scope>
    <source>
        <strain evidence="3 4">DSM 41649</strain>
    </source>
</reference>
<name>A0A561ERY6_9ACTN</name>
<evidence type="ECO:0000256" key="1">
    <source>
        <dbReference type="SAM" id="Coils"/>
    </source>
</evidence>
<feature type="region of interest" description="Disordered" evidence="2">
    <location>
        <begin position="258"/>
        <end position="283"/>
    </location>
</feature>
<dbReference type="Proteomes" id="UP000318416">
    <property type="component" value="Unassembled WGS sequence"/>
</dbReference>
<keyword evidence="1" id="KW-0175">Coiled coil</keyword>